<evidence type="ECO:0000313" key="2">
    <source>
        <dbReference type="EMBL" id="TDD92908.1"/>
    </source>
</evidence>
<evidence type="ECO:0000313" key="3">
    <source>
        <dbReference type="Proteomes" id="UP000295578"/>
    </source>
</evidence>
<sequence>MFEFTETVTIDAPSSTVWEHLQDLEEWWPASNPEHESLELLDDRGIRPGARIRIRERIAGVPGEAVGEITHVDAGTSVTWEAPAARYRWLGLPSPSGKASPGASSPRPTRPPGSAHTSGRPSPRDRPDGSCKPSSPASSTASNATANTHGPNSATSSAPWPTPPGDSSEDTLEAPPERRRLGR</sequence>
<gene>
    <name evidence="2" type="ORF">E1293_00070</name>
</gene>
<evidence type="ECO:0000256" key="1">
    <source>
        <dbReference type="SAM" id="MobiDB-lite"/>
    </source>
</evidence>
<dbReference type="InterPro" id="IPR019587">
    <property type="entry name" value="Polyketide_cyclase/dehydratase"/>
</dbReference>
<dbReference type="OrthoDB" id="4715523at2"/>
<dbReference type="AlphaFoldDB" id="A0A4R5C036"/>
<dbReference type="SUPFAM" id="SSF55961">
    <property type="entry name" value="Bet v1-like"/>
    <property type="match status" value="1"/>
</dbReference>
<proteinExistence type="predicted"/>
<dbReference type="EMBL" id="SMKY01000001">
    <property type="protein sequence ID" value="TDD92908.1"/>
    <property type="molecule type" value="Genomic_DNA"/>
</dbReference>
<name>A0A4R5C036_9ACTN</name>
<accession>A0A4R5C036</accession>
<dbReference type="InterPro" id="IPR023393">
    <property type="entry name" value="START-like_dom_sf"/>
</dbReference>
<dbReference type="RefSeq" id="WP_132192408.1">
    <property type="nucleotide sequence ID" value="NZ_SMKY01000001.1"/>
</dbReference>
<reference evidence="2 3" key="1">
    <citation type="submission" date="2019-03" db="EMBL/GenBank/DDBJ databases">
        <title>Draft genome sequences of novel Actinobacteria.</title>
        <authorList>
            <person name="Sahin N."/>
            <person name="Ay H."/>
            <person name="Saygin H."/>
        </authorList>
    </citation>
    <scope>NUCLEOTIDE SEQUENCE [LARGE SCALE GENOMIC DNA]</scope>
    <source>
        <strain evidence="2 3">DSM 45941</strain>
    </source>
</reference>
<keyword evidence="3" id="KW-1185">Reference proteome</keyword>
<dbReference type="Proteomes" id="UP000295578">
    <property type="component" value="Unassembled WGS sequence"/>
</dbReference>
<protein>
    <submittedName>
        <fullName evidence="2">Uncharacterized protein</fullName>
    </submittedName>
</protein>
<comment type="caution">
    <text evidence="2">The sequence shown here is derived from an EMBL/GenBank/DDBJ whole genome shotgun (WGS) entry which is preliminary data.</text>
</comment>
<feature type="compositionally biased region" description="Low complexity" evidence="1">
    <location>
        <begin position="133"/>
        <end position="159"/>
    </location>
</feature>
<organism evidence="2 3">
    <name type="scientific">Actinomadura darangshiensis</name>
    <dbReference type="NCBI Taxonomy" id="705336"/>
    <lineage>
        <taxon>Bacteria</taxon>
        <taxon>Bacillati</taxon>
        <taxon>Actinomycetota</taxon>
        <taxon>Actinomycetes</taxon>
        <taxon>Streptosporangiales</taxon>
        <taxon>Thermomonosporaceae</taxon>
        <taxon>Actinomadura</taxon>
    </lineage>
</organism>
<feature type="compositionally biased region" description="Low complexity" evidence="1">
    <location>
        <begin position="93"/>
        <end position="107"/>
    </location>
</feature>
<dbReference type="Gene3D" id="3.30.530.20">
    <property type="match status" value="1"/>
</dbReference>
<dbReference type="Pfam" id="PF10604">
    <property type="entry name" value="Polyketide_cyc2"/>
    <property type="match status" value="1"/>
</dbReference>
<feature type="region of interest" description="Disordered" evidence="1">
    <location>
        <begin position="90"/>
        <end position="183"/>
    </location>
</feature>